<keyword evidence="2" id="KW-1185">Reference proteome</keyword>
<gene>
    <name evidence="1" type="ORF">I4F81_000704</name>
</gene>
<reference evidence="1" key="1">
    <citation type="submission" date="2019-11" db="EMBL/GenBank/DDBJ databases">
        <title>Nori genome reveals adaptations in red seaweeds to the harsh intertidal environment.</title>
        <authorList>
            <person name="Wang D."/>
            <person name="Mao Y."/>
        </authorList>
    </citation>
    <scope>NUCLEOTIDE SEQUENCE</scope>
    <source>
        <tissue evidence="1">Gametophyte</tissue>
    </source>
</reference>
<evidence type="ECO:0000313" key="2">
    <source>
        <dbReference type="Proteomes" id="UP000798662"/>
    </source>
</evidence>
<evidence type="ECO:0000313" key="1">
    <source>
        <dbReference type="EMBL" id="KAK1858090.1"/>
    </source>
</evidence>
<name>A0ACC3BJF6_PYRYE</name>
<comment type="caution">
    <text evidence="1">The sequence shown here is derived from an EMBL/GenBank/DDBJ whole genome shotgun (WGS) entry which is preliminary data.</text>
</comment>
<sequence>MANRKLQGEIERVLKKVDEGMQVFESIWDKVYSAPTTAQKEKYEGDLKKEIKKLQRLRDQIKTWQGDSSIKDKTKLDVNRKLIEEKMEKFKVCEKETKTKAFSKEGLAQDRTDPKEKAKREVGEWITDSIFKLREQCDEFEAEVEALSASGGSKRSRKADNPRISDLRTHIERHHFHVKSLERILRAVDNDALPPEKVNELRDGVDYYTDANQEPDFYEDEEMYDQLNLDMLAAAPVGRASYASPAVPRPAEAASHLGMLGAALNFMPESAYGADEEAGGGGGGVPATANGGSGAQGGGPGLASGAIRSARNPAATPACFPSVPATAFNQAALFEKFDLDTLFFIFYYQQGTYQQYLAANELKRQSWRFHKKYLTWFQRHEEPKITTDEFEQGTYVYFDYHLKAESANGSQEYGWCQRVKSEFVFQYEYLE</sequence>
<dbReference type="EMBL" id="CM020618">
    <property type="protein sequence ID" value="KAK1858090.1"/>
    <property type="molecule type" value="Genomic_DNA"/>
</dbReference>
<protein>
    <submittedName>
        <fullName evidence="1">Uncharacterized protein</fullName>
    </submittedName>
</protein>
<accession>A0ACC3BJF6</accession>
<dbReference type="Proteomes" id="UP000798662">
    <property type="component" value="Chromosome 1"/>
</dbReference>
<proteinExistence type="predicted"/>
<organism evidence="1 2">
    <name type="scientific">Pyropia yezoensis</name>
    <name type="common">Susabi-nori</name>
    <name type="synonym">Porphyra yezoensis</name>
    <dbReference type="NCBI Taxonomy" id="2788"/>
    <lineage>
        <taxon>Eukaryota</taxon>
        <taxon>Rhodophyta</taxon>
        <taxon>Bangiophyceae</taxon>
        <taxon>Bangiales</taxon>
        <taxon>Bangiaceae</taxon>
        <taxon>Pyropia</taxon>
    </lineage>
</organism>